<evidence type="ECO:0008006" key="3">
    <source>
        <dbReference type="Google" id="ProtNLM"/>
    </source>
</evidence>
<comment type="caution">
    <text evidence="2">The sequence shown here is derived from an EMBL/GenBank/DDBJ whole genome shotgun (WGS) entry which is preliminary data.</text>
</comment>
<sequence length="269" mass="29805">LVQRGLQAQVIRSLVIPHHEKTPYHIINERKPSVKFFNIFGFVCYIVRDGENLDKMKEKAHNSSDPAPTCQTMTSAHNSSDTAPTCQTMASVQISSDPAPECQSMALEYDSLSPGRKCQENVSHGDKTVTTSNELDLLFSPMFDELLNGSSKVVSKSSAVSAAHAPNERQQLTTPLNNHTTPTPTCQTPPIATTVISSENINQAELNAENDQVADDEFINIFSTPVQDQGETSSRHVDSSNMHTFYQRYPSEQRWTKDHPFEQVIGNPS</sequence>
<accession>A0A699JZL6</accession>
<dbReference type="AlphaFoldDB" id="A0A699JZL6"/>
<organism evidence="2">
    <name type="scientific">Tanacetum cinerariifolium</name>
    <name type="common">Dalmatian daisy</name>
    <name type="synonym">Chrysanthemum cinerariifolium</name>
    <dbReference type="NCBI Taxonomy" id="118510"/>
    <lineage>
        <taxon>Eukaryota</taxon>
        <taxon>Viridiplantae</taxon>
        <taxon>Streptophyta</taxon>
        <taxon>Embryophyta</taxon>
        <taxon>Tracheophyta</taxon>
        <taxon>Spermatophyta</taxon>
        <taxon>Magnoliopsida</taxon>
        <taxon>eudicotyledons</taxon>
        <taxon>Gunneridae</taxon>
        <taxon>Pentapetalae</taxon>
        <taxon>asterids</taxon>
        <taxon>campanulids</taxon>
        <taxon>Asterales</taxon>
        <taxon>Asteraceae</taxon>
        <taxon>Asteroideae</taxon>
        <taxon>Anthemideae</taxon>
        <taxon>Anthemidinae</taxon>
        <taxon>Tanacetum</taxon>
    </lineage>
</organism>
<reference evidence="2" key="1">
    <citation type="journal article" date="2019" name="Sci. Rep.">
        <title>Draft genome of Tanacetum cinerariifolium, the natural source of mosquito coil.</title>
        <authorList>
            <person name="Yamashiro T."/>
            <person name="Shiraishi A."/>
            <person name="Satake H."/>
            <person name="Nakayama K."/>
        </authorList>
    </citation>
    <scope>NUCLEOTIDE SEQUENCE</scope>
</reference>
<feature type="non-terminal residue" evidence="2">
    <location>
        <position position="1"/>
    </location>
</feature>
<proteinExistence type="predicted"/>
<evidence type="ECO:0000313" key="2">
    <source>
        <dbReference type="EMBL" id="GFA63634.1"/>
    </source>
</evidence>
<feature type="region of interest" description="Disordered" evidence="1">
    <location>
        <begin position="159"/>
        <end position="186"/>
    </location>
</feature>
<dbReference type="EMBL" id="BKCJ010459468">
    <property type="protein sequence ID" value="GFA63634.1"/>
    <property type="molecule type" value="Genomic_DNA"/>
</dbReference>
<evidence type="ECO:0000256" key="1">
    <source>
        <dbReference type="SAM" id="MobiDB-lite"/>
    </source>
</evidence>
<feature type="region of interest" description="Disordered" evidence="1">
    <location>
        <begin position="58"/>
        <end position="83"/>
    </location>
</feature>
<feature type="compositionally biased region" description="Polar residues" evidence="1">
    <location>
        <begin position="63"/>
        <end position="83"/>
    </location>
</feature>
<protein>
    <recommendedName>
        <fullName evidence="3">Integrase, catalytic region, zinc finger, CCHC-type, peptidase aspartic, catalytic</fullName>
    </recommendedName>
</protein>
<feature type="compositionally biased region" description="Low complexity" evidence="1">
    <location>
        <begin position="172"/>
        <end position="186"/>
    </location>
</feature>
<gene>
    <name evidence="2" type="ORF">Tci_635606</name>
</gene>
<name>A0A699JZL6_TANCI</name>